<accession>A0AAD5YJ31</accession>
<gene>
    <name evidence="2" type="ORF">NLI96_g662</name>
</gene>
<keyword evidence="3" id="KW-1185">Reference proteome</keyword>
<reference evidence="2" key="1">
    <citation type="submission" date="2022-07" db="EMBL/GenBank/DDBJ databases">
        <title>Genome Sequence of Physisporinus lineatus.</title>
        <authorList>
            <person name="Buettner E."/>
        </authorList>
    </citation>
    <scope>NUCLEOTIDE SEQUENCE</scope>
    <source>
        <strain evidence="2">VT162</strain>
    </source>
</reference>
<evidence type="ECO:0000313" key="2">
    <source>
        <dbReference type="EMBL" id="KAJ3491492.1"/>
    </source>
</evidence>
<feature type="region of interest" description="Disordered" evidence="1">
    <location>
        <begin position="527"/>
        <end position="555"/>
    </location>
</feature>
<comment type="caution">
    <text evidence="2">The sequence shown here is derived from an EMBL/GenBank/DDBJ whole genome shotgun (WGS) entry which is preliminary data.</text>
</comment>
<dbReference type="AlphaFoldDB" id="A0AAD5YJ31"/>
<dbReference type="EMBL" id="JANAWD010000011">
    <property type="protein sequence ID" value="KAJ3491492.1"/>
    <property type="molecule type" value="Genomic_DNA"/>
</dbReference>
<sequence length="596" mass="66244">MVAKGKQVENEGDAHTFEAKHRLLDGHRRMQYGLSVAGKLMRLCYSGILREYGGNRTTRTARDEANTEEGVQVPLPNQPWVYNVGMQGRCARVGHSEAIQDALPMVEYEGENPKPPQPHATTRRGLSAKEYMETLKHWPGREYKIHASYLKSSLTQAKAERLLGTDILSSAEADLMITGPALCLYFAALRSTTDPPSVPLPRLSKATTAPTDLSLANCPEVFRPFLIIWSQSVPAIQSLPPEHQHDLARVICNLSPLSNPPNLRLNGIAADLRAVAIEISMRRTFQDRYAHDLQAAIDAGNSNSLQIKASFVPPPIYQDQNPPSSPLSTPPPLPNRPRSPRPPPKSPQIQNPDNDNEYQGTSTKYLNPIPPEDPYTPTPTFFTPNAPAIEFIRETLYAALADVLEQKPTIRRLLRSNPPRAYFAAVAFAILDVATYSTTHTYNENPSIRGVLGKQLFLSECPAELRPFMKELCDIGKQARDMTEEDSLASVQAMQQGKDLPAPRLDRARDILEGGVGYAYNETVNGAHRRQRSRGEETRFELDSATMDPRRRTTSTENRAVAFANRINALALGMTKLRAFKERQEIVFKVLIGVVG</sequence>
<protein>
    <submittedName>
        <fullName evidence="2">Uncharacterized protein</fullName>
    </submittedName>
</protein>
<name>A0AAD5YJ31_9APHY</name>
<feature type="region of interest" description="Disordered" evidence="1">
    <location>
        <begin position="313"/>
        <end position="371"/>
    </location>
</feature>
<evidence type="ECO:0000313" key="3">
    <source>
        <dbReference type="Proteomes" id="UP001212997"/>
    </source>
</evidence>
<organism evidence="2 3">
    <name type="scientific">Meripilus lineatus</name>
    <dbReference type="NCBI Taxonomy" id="2056292"/>
    <lineage>
        <taxon>Eukaryota</taxon>
        <taxon>Fungi</taxon>
        <taxon>Dikarya</taxon>
        <taxon>Basidiomycota</taxon>
        <taxon>Agaricomycotina</taxon>
        <taxon>Agaricomycetes</taxon>
        <taxon>Polyporales</taxon>
        <taxon>Meripilaceae</taxon>
        <taxon>Meripilus</taxon>
    </lineage>
</organism>
<feature type="compositionally biased region" description="Pro residues" evidence="1">
    <location>
        <begin position="323"/>
        <end position="346"/>
    </location>
</feature>
<evidence type="ECO:0000256" key="1">
    <source>
        <dbReference type="SAM" id="MobiDB-lite"/>
    </source>
</evidence>
<proteinExistence type="predicted"/>
<dbReference type="Proteomes" id="UP001212997">
    <property type="component" value="Unassembled WGS sequence"/>
</dbReference>
<feature type="compositionally biased region" description="Basic and acidic residues" evidence="1">
    <location>
        <begin position="533"/>
        <end position="542"/>
    </location>
</feature>